<proteinExistence type="predicted"/>
<feature type="region of interest" description="Disordered" evidence="1">
    <location>
        <begin position="43"/>
        <end position="75"/>
    </location>
</feature>
<evidence type="ECO:0000256" key="1">
    <source>
        <dbReference type="SAM" id="MobiDB-lite"/>
    </source>
</evidence>
<keyword evidence="4" id="KW-1185">Reference proteome</keyword>
<reference evidence="4" key="1">
    <citation type="submission" date="2012-12" db="EMBL/GenBank/DDBJ databases">
        <authorList>
            <person name="Hellsten U."/>
            <person name="Grimwood J."/>
            <person name="Chapman J.A."/>
            <person name="Shapiro H."/>
            <person name="Aerts A."/>
            <person name="Otillar R.P."/>
            <person name="Terry A.Y."/>
            <person name="Boore J.L."/>
            <person name="Simakov O."/>
            <person name="Marletaz F."/>
            <person name="Cho S.-J."/>
            <person name="Edsinger-Gonzales E."/>
            <person name="Havlak P."/>
            <person name="Kuo D.-H."/>
            <person name="Larsson T."/>
            <person name="Lv J."/>
            <person name="Arendt D."/>
            <person name="Savage R."/>
            <person name="Osoegawa K."/>
            <person name="de Jong P."/>
            <person name="Lindberg D.R."/>
            <person name="Seaver E.C."/>
            <person name="Weisblat D.A."/>
            <person name="Putnam N.H."/>
            <person name="Grigoriev I.V."/>
            <person name="Rokhsar D.S."/>
        </authorList>
    </citation>
    <scope>NUCLEOTIDE SEQUENCE</scope>
    <source>
        <strain evidence="4">I ESC-2004</strain>
    </source>
</reference>
<dbReference type="HOGENOM" id="CLU_1588066_0_0_1"/>
<dbReference type="STRING" id="283909.R7U7Y3"/>
<reference evidence="3" key="3">
    <citation type="submission" date="2015-06" db="UniProtKB">
        <authorList>
            <consortium name="EnsemblMetazoa"/>
        </authorList>
    </citation>
    <scope>IDENTIFICATION</scope>
</reference>
<dbReference type="EMBL" id="AMQN01009005">
    <property type="status" value="NOT_ANNOTATED_CDS"/>
    <property type="molecule type" value="Genomic_DNA"/>
</dbReference>
<protein>
    <submittedName>
        <fullName evidence="2 3">Uncharacterized protein</fullName>
    </submittedName>
</protein>
<evidence type="ECO:0000313" key="4">
    <source>
        <dbReference type="Proteomes" id="UP000014760"/>
    </source>
</evidence>
<sequence>MASSLHEAASSVATMSDGDAVETSSTCSMEETCAKIENALRRNLKLRDMDNDSKEDEAPPIITDPTKLPGYTPIPENAPQWKIAMIEKKNEQLLDDALRKHDVVRQEEEKWKDVPEWKKALMIEREKRREEENAPFEHERRARTEEMAKLQQLPEWKRNLILKKRGDM</sequence>
<feature type="region of interest" description="Disordered" evidence="1">
    <location>
        <begin position="1"/>
        <end position="31"/>
    </location>
</feature>
<reference evidence="2 4" key="2">
    <citation type="journal article" date="2013" name="Nature">
        <title>Insights into bilaterian evolution from three spiralian genomes.</title>
        <authorList>
            <person name="Simakov O."/>
            <person name="Marletaz F."/>
            <person name="Cho S.J."/>
            <person name="Edsinger-Gonzales E."/>
            <person name="Havlak P."/>
            <person name="Hellsten U."/>
            <person name="Kuo D.H."/>
            <person name="Larsson T."/>
            <person name="Lv J."/>
            <person name="Arendt D."/>
            <person name="Savage R."/>
            <person name="Osoegawa K."/>
            <person name="de Jong P."/>
            <person name="Grimwood J."/>
            <person name="Chapman J.A."/>
            <person name="Shapiro H."/>
            <person name="Aerts A."/>
            <person name="Otillar R.P."/>
            <person name="Terry A.Y."/>
            <person name="Boore J.L."/>
            <person name="Grigoriev I.V."/>
            <person name="Lindberg D.R."/>
            <person name="Seaver E.C."/>
            <person name="Weisblat D.A."/>
            <person name="Putnam N.H."/>
            <person name="Rokhsar D.S."/>
        </authorList>
    </citation>
    <scope>NUCLEOTIDE SEQUENCE</scope>
    <source>
        <strain evidence="2 4">I ESC-2004</strain>
    </source>
</reference>
<accession>R7U7Y3</accession>
<gene>
    <name evidence="2" type="ORF">CAPTEDRAFT_224651</name>
</gene>
<dbReference type="EMBL" id="KB304376">
    <property type="protein sequence ID" value="ELU02089.1"/>
    <property type="molecule type" value="Genomic_DNA"/>
</dbReference>
<organism evidence="2">
    <name type="scientific">Capitella teleta</name>
    <name type="common">Polychaete worm</name>
    <dbReference type="NCBI Taxonomy" id="283909"/>
    <lineage>
        <taxon>Eukaryota</taxon>
        <taxon>Metazoa</taxon>
        <taxon>Spiralia</taxon>
        <taxon>Lophotrochozoa</taxon>
        <taxon>Annelida</taxon>
        <taxon>Polychaeta</taxon>
        <taxon>Sedentaria</taxon>
        <taxon>Scolecida</taxon>
        <taxon>Capitellidae</taxon>
        <taxon>Capitella</taxon>
    </lineage>
</organism>
<name>R7U7Y3_CAPTE</name>
<dbReference type="EnsemblMetazoa" id="CapteT224651">
    <property type="protein sequence ID" value="CapteP224651"/>
    <property type="gene ID" value="CapteG224651"/>
</dbReference>
<evidence type="ECO:0000313" key="3">
    <source>
        <dbReference type="EnsemblMetazoa" id="CapteP224651"/>
    </source>
</evidence>
<dbReference type="AlphaFoldDB" id="R7U7Y3"/>
<dbReference type="OrthoDB" id="6259646at2759"/>
<feature type="compositionally biased region" description="Basic and acidic residues" evidence="1">
    <location>
        <begin position="43"/>
        <end position="52"/>
    </location>
</feature>
<dbReference type="Proteomes" id="UP000014760">
    <property type="component" value="Unassembled WGS sequence"/>
</dbReference>
<evidence type="ECO:0000313" key="2">
    <source>
        <dbReference type="EMBL" id="ELU02089.1"/>
    </source>
</evidence>
<feature type="region of interest" description="Disordered" evidence="1">
    <location>
        <begin position="127"/>
        <end position="146"/>
    </location>
</feature>